<dbReference type="AlphaFoldDB" id="A0AAW3SWI3"/>
<protein>
    <submittedName>
        <fullName evidence="1">Uncharacterized protein</fullName>
    </submittedName>
</protein>
<dbReference type="Proteomes" id="UP000557749">
    <property type="component" value="Unassembled WGS sequence"/>
</dbReference>
<organism evidence="1 2">
    <name type="scientific">Pectobacterium aroidearum</name>
    <dbReference type="NCBI Taxonomy" id="1201031"/>
    <lineage>
        <taxon>Bacteria</taxon>
        <taxon>Pseudomonadati</taxon>
        <taxon>Pseudomonadota</taxon>
        <taxon>Gammaproteobacteria</taxon>
        <taxon>Enterobacterales</taxon>
        <taxon>Pectobacteriaceae</taxon>
        <taxon>Pectobacterium</taxon>
    </lineage>
</organism>
<reference evidence="1 2" key="1">
    <citation type="submission" date="2020-07" db="EMBL/GenBank/DDBJ databases">
        <title>Characterization of Pectobacterium aroidearum strains causing soft rot on Amorphophallus konjac.</title>
        <authorList>
            <person name="Xie H."/>
        </authorList>
    </citation>
    <scope>NUCLEOTIDE SEQUENCE [LARGE SCALE GENOMIC DNA]</scope>
    <source>
        <strain evidence="1 2">MY7</strain>
    </source>
</reference>
<gene>
    <name evidence="1" type="ORF">H2Y57_20955</name>
</gene>
<dbReference type="GeneID" id="67792824"/>
<dbReference type="EMBL" id="JACERJ010000018">
    <property type="protein sequence ID" value="MBA5206149.1"/>
    <property type="molecule type" value="Genomic_DNA"/>
</dbReference>
<accession>A0AAW3SWI3</accession>
<comment type="caution">
    <text evidence="1">The sequence shown here is derived from an EMBL/GenBank/DDBJ whole genome shotgun (WGS) entry which is preliminary data.</text>
</comment>
<evidence type="ECO:0000313" key="1">
    <source>
        <dbReference type="EMBL" id="MBA5206149.1"/>
    </source>
</evidence>
<proteinExistence type="predicted"/>
<name>A0AAW3SWI3_9GAMM</name>
<sequence>MTTFLDPDKIGRTFFIAPAVTAEKRVICGADGRNVDGRVALVDVSITQREPYLTQQGGASHH</sequence>
<dbReference type="RefSeq" id="WP_180778680.1">
    <property type="nucleotide sequence ID" value="NZ_CP065044.1"/>
</dbReference>
<evidence type="ECO:0000313" key="2">
    <source>
        <dbReference type="Proteomes" id="UP000557749"/>
    </source>
</evidence>